<dbReference type="GO" id="GO:0006508">
    <property type="term" value="P:proteolysis"/>
    <property type="evidence" value="ECO:0007669"/>
    <property type="project" value="UniProtKB-KW"/>
</dbReference>
<keyword evidence="1" id="KW-0378">Hydrolase</keyword>
<dbReference type="GO" id="GO:0008233">
    <property type="term" value="F:peptidase activity"/>
    <property type="evidence" value="ECO:0007669"/>
    <property type="project" value="UniProtKB-KW"/>
</dbReference>
<evidence type="ECO:0000313" key="2">
    <source>
        <dbReference type="Proteomes" id="UP001143304"/>
    </source>
</evidence>
<accession>A0ABT3T2M3</accession>
<sequence length="278" mass="29556">MVSRLRVRARSRGAAPTASASSLVALVCALILGPVWQPAYADSLPDTIDRIRPSIVGVGTAYPPRQPNRKGDTVSYHGTGFVVGNGKQIITNAHVVAMKLDQKNRQSLAIFTGHGTDATVRFAQLVSTDHEHDLALLSFKGGALPALTLGDSSRVREGQDIAFTGFPIGVVLGLYPVTHRGIVAAISPLARPMEKARSINPAQRHRLRNPYDVFQLDGTAYPGNSGSPVYLPGTGEVIGVINSVAVKKTKESLLKNPSGITYAIPASHIQVLFDAVPQ</sequence>
<reference evidence="1" key="1">
    <citation type="submission" date="2019-02" db="EMBL/GenBank/DDBJ databases">
        <authorList>
            <person name="Li S.-H."/>
        </authorList>
    </citation>
    <scope>NUCLEOTIDE SEQUENCE</scope>
    <source>
        <strain evidence="1">IMCC11814</strain>
    </source>
</reference>
<dbReference type="Pfam" id="PF13365">
    <property type="entry name" value="Trypsin_2"/>
    <property type="match status" value="1"/>
</dbReference>
<dbReference type="PANTHER" id="PTHR43019">
    <property type="entry name" value="SERINE ENDOPROTEASE DEGS"/>
    <property type="match status" value="1"/>
</dbReference>
<protein>
    <submittedName>
        <fullName evidence="1">Serine protease</fullName>
    </submittedName>
</protein>
<keyword evidence="2" id="KW-1185">Reference proteome</keyword>
<dbReference type="PANTHER" id="PTHR43019:SF23">
    <property type="entry name" value="PROTEASE DO-LIKE 5, CHLOROPLASTIC"/>
    <property type="match status" value="1"/>
</dbReference>
<dbReference type="InterPro" id="IPR043504">
    <property type="entry name" value="Peptidase_S1_PA_chymotrypsin"/>
</dbReference>
<dbReference type="InterPro" id="IPR009003">
    <property type="entry name" value="Peptidase_S1_PA"/>
</dbReference>
<proteinExistence type="predicted"/>
<gene>
    <name evidence="1" type="ORF">EYC82_03985</name>
</gene>
<dbReference type="Gene3D" id="2.40.10.10">
    <property type="entry name" value="Trypsin-like serine proteases"/>
    <property type="match status" value="2"/>
</dbReference>
<dbReference type="Proteomes" id="UP001143304">
    <property type="component" value="Unassembled WGS sequence"/>
</dbReference>
<evidence type="ECO:0000313" key="1">
    <source>
        <dbReference type="EMBL" id="MCX2976510.1"/>
    </source>
</evidence>
<dbReference type="EMBL" id="SHNO01000001">
    <property type="protein sequence ID" value="MCX2976510.1"/>
    <property type="molecule type" value="Genomic_DNA"/>
</dbReference>
<organism evidence="1 2">
    <name type="scientific">Candidatus Marimicrobium litorale</name>
    <dbReference type="NCBI Taxonomy" id="2518991"/>
    <lineage>
        <taxon>Bacteria</taxon>
        <taxon>Pseudomonadati</taxon>
        <taxon>Pseudomonadota</taxon>
        <taxon>Gammaproteobacteria</taxon>
        <taxon>Cellvibrionales</taxon>
        <taxon>Halieaceae</taxon>
        <taxon>Marimicrobium</taxon>
    </lineage>
</organism>
<comment type="caution">
    <text evidence="1">The sequence shown here is derived from an EMBL/GenBank/DDBJ whole genome shotgun (WGS) entry which is preliminary data.</text>
</comment>
<dbReference type="SUPFAM" id="SSF50494">
    <property type="entry name" value="Trypsin-like serine proteases"/>
    <property type="match status" value="1"/>
</dbReference>
<name>A0ABT3T2M3_9GAMM</name>
<keyword evidence="1" id="KW-0645">Protease</keyword>